<protein>
    <submittedName>
        <fullName evidence="3">DUF883 family protein</fullName>
    </submittedName>
</protein>
<dbReference type="OrthoDB" id="8454349at2"/>
<evidence type="ECO:0000313" key="3">
    <source>
        <dbReference type="EMBL" id="RST85093.1"/>
    </source>
</evidence>
<sequence length="116" mass="12377">MTPSQAKPEDAASGAARSKTASREEFEEQIAILKEELELLKAQLSRSSERSAAAARKAAVSGAENLREHGEAAMEDLRANARDVEAQITATVREKPITSLALAAGVGFLFALIARR</sequence>
<evidence type="ECO:0000256" key="2">
    <source>
        <dbReference type="SAM" id="Phobius"/>
    </source>
</evidence>
<keyword evidence="2" id="KW-0472">Membrane</keyword>
<proteinExistence type="predicted"/>
<gene>
    <name evidence="3" type="ORF">EJC49_17625</name>
</gene>
<reference evidence="3 4" key="1">
    <citation type="submission" date="2018-12" db="EMBL/GenBank/DDBJ databases">
        <title>Mesorhizobium carbonis sp. nov., isolated from coal mine water.</title>
        <authorList>
            <person name="Xin W."/>
            <person name="Xu Z."/>
            <person name="Xiang F."/>
            <person name="Zhang J."/>
            <person name="Xi L."/>
            <person name="Liu J."/>
        </authorList>
    </citation>
    <scope>NUCLEOTIDE SEQUENCE [LARGE SCALE GENOMIC DNA]</scope>
    <source>
        <strain evidence="3 4">B2.3</strain>
    </source>
</reference>
<name>A0A3R9ZZ25_9HYPH</name>
<keyword evidence="2" id="KW-0812">Transmembrane</keyword>
<feature type="transmembrane region" description="Helical" evidence="2">
    <location>
        <begin position="97"/>
        <end position="114"/>
    </location>
</feature>
<dbReference type="Proteomes" id="UP000278398">
    <property type="component" value="Unassembled WGS sequence"/>
</dbReference>
<organism evidence="3 4">
    <name type="scientific">Aquibium carbonis</name>
    <dbReference type="NCBI Taxonomy" id="2495581"/>
    <lineage>
        <taxon>Bacteria</taxon>
        <taxon>Pseudomonadati</taxon>
        <taxon>Pseudomonadota</taxon>
        <taxon>Alphaproteobacteria</taxon>
        <taxon>Hyphomicrobiales</taxon>
        <taxon>Phyllobacteriaceae</taxon>
        <taxon>Aquibium</taxon>
    </lineage>
</organism>
<accession>A0A3R9ZZ25</accession>
<keyword evidence="2" id="KW-1133">Transmembrane helix</keyword>
<dbReference type="AlphaFoldDB" id="A0A3R9ZZ25"/>
<feature type="region of interest" description="Disordered" evidence="1">
    <location>
        <begin position="1"/>
        <end position="23"/>
    </location>
</feature>
<comment type="caution">
    <text evidence="3">The sequence shown here is derived from an EMBL/GenBank/DDBJ whole genome shotgun (WGS) entry which is preliminary data.</text>
</comment>
<evidence type="ECO:0000256" key="1">
    <source>
        <dbReference type="SAM" id="MobiDB-lite"/>
    </source>
</evidence>
<evidence type="ECO:0000313" key="4">
    <source>
        <dbReference type="Proteomes" id="UP000278398"/>
    </source>
</evidence>
<dbReference type="RefSeq" id="WP_126701246.1">
    <property type="nucleotide sequence ID" value="NZ_RWKW01000068.1"/>
</dbReference>
<keyword evidence="4" id="KW-1185">Reference proteome</keyword>
<dbReference type="EMBL" id="RWKW01000068">
    <property type="protein sequence ID" value="RST85093.1"/>
    <property type="molecule type" value="Genomic_DNA"/>
</dbReference>